<gene>
    <name evidence="4" type="ORF">GBAR_LOCUS1329</name>
</gene>
<evidence type="ECO:0000259" key="3">
    <source>
        <dbReference type="Pfam" id="PF06424"/>
    </source>
</evidence>
<dbReference type="Pfam" id="PF06424">
    <property type="entry name" value="PRP1_N"/>
    <property type="match status" value="1"/>
</dbReference>
<keyword evidence="5" id="KW-1185">Reference proteome</keyword>
<accession>A0AA35W0I0</accession>
<name>A0AA35W0I0_GEOBA</name>
<sequence length="207" mass="23853">MSSAQVSKQRKAFLSQAPPPGYVPGLGRGATGFTTRSDIGPAREAGDISDERHPRPGKKSKTDDDDRSDEEDLNEANFDEFNGYGGSLFSSGPYDADDREADRIYNSIDSHMDKRRKERREKRFQEEIEKFRQERPKIQQQFSDLKRALSRVSNDEWLSIPDVGDARNKRERNPHVRPDRYIMPHRSILIGTLYHIVVYLEVHYAIS</sequence>
<protein>
    <submittedName>
        <fullName evidence="4">Pre-mRNA-processing factor 6</fullName>
    </submittedName>
</protein>
<feature type="domain" description="PRP1 splicing factor N-terminal" evidence="3">
    <location>
        <begin position="18"/>
        <end position="169"/>
    </location>
</feature>
<feature type="compositionally biased region" description="Acidic residues" evidence="2">
    <location>
        <begin position="65"/>
        <end position="78"/>
    </location>
</feature>
<proteinExistence type="predicted"/>
<organism evidence="4 5">
    <name type="scientific">Geodia barretti</name>
    <name type="common">Barrett's horny sponge</name>
    <dbReference type="NCBI Taxonomy" id="519541"/>
    <lineage>
        <taxon>Eukaryota</taxon>
        <taxon>Metazoa</taxon>
        <taxon>Porifera</taxon>
        <taxon>Demospongiae</taxon>
        <taxon>Heteroscleromorpha</taxon>
        <taxon>Tetractinellida</taxon>
        <taxon>Astrophorina</taxon>
        <taxon>Geodiidae</taxon>
        <taxon>Geodia</taxon>
    </lineage>
</organism>
<evidence type="ECO:0000313" key="5">
    <source>
        <dbReference type="Proteomes" id="UP001174909"/>
    </source>
</evidence>
<keyword evidence="1" id="KW-0175">Coiled coil</keyword>
<reference evidence="4" key="1">
    <citation type="submission" date="2023-03" db="EMBL/GenBank/DDBJ databases">
        <authorList>
            <person name="Steffen K."/>
            <person name="Cardenas P."/>
        </authorList>
    </citation>
    <scope>NUCLEOTIDE SEQUENCE</scope>
</reference>
<feature type="region of interest" description="Disordered" evidence="2">
    <location>
        <begin position="1"/>
        <end position="96"/>
    </location>
</feature>
<evidence type="ECO:0000256" key="2">
    <source>
        <dbReference type="SAM" id="MobiDB-lite"/>
    </source>
</evidence>
<dbReference type="GO" id="GO:0000398">
    <property type="term" value="P:mRNA splicing, via spliceosome"/>
    <property type="evidence" value="ECO:0007669"/>
    <property type="project" value="InterPro"/>
</dbReference>
<dbReference type="Proteomes" id="UP001174909">
    <property type="component" value="Unassembled WGS sequence"/>
</dbReference>
<dbReference type="InterPro" id="IPR010491">
    <property type="entry name" value="PRP1_N"/>
</dbReference>
<dbReference type="EMBL" id="CASHTH010000199">
    <property type="protein sequence ID" value="CAI7993813.1"/>
    <property type="molecule type" value="Genomic_DNA"/>
</dbReference>
<evidence type="ECO:0000256" key="1">
    <source>
        <dbReference type="SAM" id="Coils"/>
    </source>
</evidence>
<feature type="coiled-coil region" evidence="1">
    <location>
        <begin position="114"/>
        <end position="148"/>
    </location>
</feature>
<evidence type="ECO:0000313" key="4">
    <source>
        <dbReference type="EMBL" id="CAI7993813.1"/>
    </source>
</evidence>
<comment type="caution">
    <text evidence="4">The sequence shown here is derived from an EMBL/GenBank/DDBJ whole genome shotgun (WGS) entry which is preliminary data.</text>
</comment>
<feature type="compositionally biased region" description="Basic and acidic residues" evidence="2">
    <location>
        <begin position="44"/>
        <end position="64"/>
    </location>
</feature>
<dbReference type="AlphaFoldDB" id="A0AA35W0I0"/>